<feature type="transmembrane region" description="Helical" evidence="19">
    <location>
        <begin position="314"/>
        <end position="332"/>
    </location>
</feature>
<feature type="transmembrane region" description="Helical" evidence="19">
    <location>
        <begin position="177"/>
        <end position="196"/>
    </location>
</feature>
<evidence type="ECO:0000259" key="20">
    <source>
        <dbReference type="Pfam" id="PF00361"/>
    </source>
</evidence>
<keyword evidence="8" id="KW-0874">Quinone</keyword>
<comment type="subunit">
    <text evidence="14">Composed of 13 different subunits. Subunits NuoA, H, J, K, L, M, N constitute the membrane sector of the complex.</text>
</comment>
<evidence type="ECO:0000256" key="12">
    <source>
        <dbReference type="ARBA" id="ARBA00023075"/>
    </source>
</evidence>
<feature type="domain" description="NADH-Ubiquinone oxidoreductase (complex I) chain 5 N-terminal" evidence="21">
    <location>
        <begin position="74"/>
        <end position="124"/>
    </location>
</feature>
<dbReference type="Pfam" id="PF00662">
    <property type="entry name" value="Proton_antipo_N"/>
    <property type="match status" value="1"/>
</dbReference>
<dbReference type="HOGENOM" id="CLU_007100_6_2_6"/>
<dbReference type="EMBL" id="GL379589">
    <property type="protein sequence ID" value="EFL92617.1"/>
    <property type="molecule type" value="Genomic_DNA"/>
</dbReference>
<dbReference type="InterPro" id="IPR001516">
    <property type="entry name" value="Proton_antipo_N"/>
</dbReference>
<evidence type="ECO:0000313" key="23">
    <source>
        <dbReference type="Proteomes" id="UP000005726"/>
    </source>
</evidence>
<keyword evidence="13 19" id="KW-0472">Membrane</keyword>
<evidence type="ECO:0000256" key="9">
    <source>
        <dbReference type="ARBA" id="ARBA00022967"/>
    </source>
</evidence>
<dbReference type="GO" id="GO:0042773">
    <property type="term" value="P:ATP synthesis coupled electron transport"/>
    <property type="evidence" value="ECO:0007669"/>
    <property type="project" value="InterPro"/>
</dbReference>
<accession>E0WR57</accession>
<feature type="transmembrane region" description="Helical" evidence="19">
    <location>
        <begin position="216"/>
        <end position="235"/>
    </location>
</feature>
<evidence type="ECO:0000256" key="11">
    <source>
        <dbReference type="ARBA" id="ARBA00023027"/>
    </source>
</evidence>
<feature type="transmembrane region" description="Helical" evidence="19">
    <location>
        <begin position="94"/>
        <end position="111"/>
    </location>
</feature>
<comment type="function">
    <text evidence="1">NDH-1 shuttles electrons from NADH, via FMN and iron-sulfur (Fe-S) centers, to quinones in the respiratory chain. The immediate electron acceptor for the enzyme in this species is believed to be ubiquinone. Couples the redox reaction to proton translocation (for every two electrons transferred, four hydrogen ions are translocated across the cytoplasmic membrane), and thus conserves the redox energy in a proton gradient.</text>
</comment>
<dbReference type="GO" id="GO:0048038">
    <property type="term" value="F:quinone binding"/>
    <property type="evidence" value="ECO:0007669"/>
    <property type="project" value="UniProtKB-KW"/>
</dbReference>
<evidence type="ECO:0000256" key="2">
    <source>
        <dbReference type="ARBA" id="ARBA00004429"/>
    </source>
</evidence>
<evidence type="ECO:0000256" key="19">
    <source>
        <dbReference type="SAM" id="Phobius"/>
    </source>
</evidence>
<evidence type="ECO:0000256" key="3">
    <source>
        <dbReference type="ARBA" id="ARBA00008200"/>
    </source>
</evidence>
<dbReference type="eggNOG" id="COG1009">
    <property type="taxonomic scope" value="Bacteria"/>
</dbReference>
<protein>
    <recommendedName>
        <fullName evidence="4">NADH-quinone oxidoreductase subunit L</fullName>
    </recommendedName>
    <alternativeName>
        <fullName evidence="15">NADH dehydrogenase I subunit L</fullName>
    </alternativeName>
    <alternativeName>
        <fullName evidence="16">NDH-1 subunit L</fullName>
    </alternativeName>
</protein>
<comment type="similarity">
    <text evidence="3">Belongs to the complex I subunit 5 family.</text>
</comment>
<feature type="transmembrane region" description="Helical" evidence="19">
    <location>
        <begin position="338"/>
        <end position="360"/>
    </location>
</feature>
<dbReference type="GO" id="GO:0008137">
    <property type="term" value="F:NADH dehydrogenase (ubiquinone) activity"/>
    <property type="evidence" value="ECO:0007669"/>
    <property type="project" value="InterPro"/>
</dbReference>
<evidence type="ECO:0000256" key="1">
    <source>
        <dbReference type="ARBA" id="ARBA00002378"/>
    </source>
</evidence>
<feature type="transmembrane region" description="Helical" evidence="19">
    <location>
        <begin position="454"/>
        <end position="474"/>
    </location>
</feature>
<proteinExistence type="inferred from homology"/>
<reference evidence="22" key="1">
    <citation type="journal article" date="2009" name="Environ. Microbiol.">
        <title>Dynamics of genome evolution in facultative symbionts of aphids.</title>
        <authorList>
            <person name="Degnan P.H."/>
            <person name="Leonardo T.E."/>
            <person name="Cass B.N."/>
            <person name="Hurwitz B."/>
            <person name="Stern D."/>
            <person name="Gibbs R.A."/>
            <person name="Richards S."/>
            <person name="Moran N.A."/>
        </authorList>
    </citation>
    <scope>NUCLEOTIDE SEQUENCE [LARGE SCALE GENOMIC DNA]</scope>
    <source>
        <strain evidence="22">LSR1</strain>
    </source>
</reference>
<evidence type="ECO:0000256" key="15">
    <source>
        <dbReference type="ARBA" id="ARBA00031571"/>
    </source>
</evidence>
<dbReference type="Proteomes" id="UP000005726">
    <property type="component" value="Unassembled WGS sequence"/>
</dbReference>
<dbReference type="InterPro" id="IPR003945">
    <property type="entry name" value="NU5C-like"/>
</dbReference>
<gene>
    <name evidence="22" type="primary">nuoL</name>
    <name evidence="22" type="ORF">REG_0430</name>
</gene>
<feature type="transmembrane region" description="Helical" evidence="19">
    <location>
        <begin position="286"/>
        <end position="307"/>
    </location>
</feature>
<keyword evidence="12 22" id="KW-0830">Ubiquinone</keyword>
<feature type="transmembrane region" description="Helical" evidence="19">
    <location>
        <begin position="31"/>
        <end position="50"/>
    </location>
</feature>
<feature type="domain" description="NADH:quinone oxidoreductase/Mrp antiporter transmembrane" evidence="20">
    <location>
        <begin position="140"/>
        <end position="431"/>
    </location>
</feature>
<dbReference type="PANTHER" id="PTHR42829:SF2">
    <property type="entry name" value="NADH-UBIQUINONE OXIDOREDUCTASE CHAIN 5"/>
    <property type="match status" value="1"/>
</dbReference>
<dbReference type="Pfam" id="PF00361">
    <property type="entry name" value="Proton_antipo_M"/>
    <property type="match status" value="1"/>
</dbReference>
<comment type="catalytic activity">
    <reaction evidence="17">
        <text>a quinone + NADH + 5 H(+)(in) = a quinol + NAD(+) + 4 H(+)(out)</text>
        <dbReference type="Rhea" id="RHEA:57888"/>
        <dbReference type="ChEBI" id="CHEBI:15378"/>
        <dbReference type="ChEBI" id="CHEBI:24646"/>
        <dbReference type="ChEBI" id="CHEBI:57540"/>
        <dbReference type="ChEBI" id="CHEBI:57945"/>
        <dbReference type="ChEBI" id="CHEBI:132124"/>
    </reaction>
</comment>
<organism evidence="22 23">
    <name type="scientific">Candidatus Regiella insecticola LSR1</name>
    <dbReference type="NCBI Taxonomy" id="663321"/>
    <lineage>
        <taxon>Bacteria</taxon>
        <taxon>Pseudomonadati</taxon>
        <taxon>Pseudomonadota</taxon>
        <taxon>Gammaproteobacteria</taxon>
        <taxon>Enterobacterales</taxon>
        <taxon>Enterobacteriaceae</taxon>
        <taxon>aphid secondary symbionts</taxon>
        <taxon>Candidatus Regiella</taxon>
    </lineage>
</organism>
<evidence type="ECO:0000256" key="8">
    <source>
        <dbReference type="ARBA" id="ARBA00022719"/>
    </source>
</evidence>
<dbReference type="AlphaFoldDB" id="E0WR57"/>
<keyword evidence="9" id="KW-1278">Translocase</keyword>
<evidence type="ECO:0000256" key="4">
    <source>
        <dbReference type="ARBA" id="ARBA00019904"/>
    </source>
</evidence>
<dbReference type="STRING" id="663321.REG_0430"/>
<dbReference type="RefSeq" id="WP_006704330.1">
    <property type="nucleotide sequence ID" value="NZ_CAWLGB010000001.1"/>
</dbReference>
<feature type="transmembrane region" description="Helical" evidence="19">
    <location>
        <begin position="494"/>
        <end position="513"/>
    </location>
</feature>
<evidence type="ECO:0000256" key="14">
    <source>
        <dbReference type="ARBA" id="ARBA00025811"/>
    </source>
</evidence>
<dbReference type="Gene3D" id="1.20.5.2700">
    <property type="match status" value="1"/>
</dbReference>
<comment type="subcellular location">
    <subcellularLocation>
        <location evidence="2">Cell inner membrane</location>
        <topology evidence="2">Multi-pass membrane protein</topology>
    </subcellularLocation>
    <subcellularLocation>
        <location evidence="18">Membrane</location>
        <topology evidence="18">Multi-pass membrane protein</topology>
    </subcellularLocation>
</comment>
<evidence type="ECO:0000256" key="17">
    <source>
        <dbReference type="ARBA" id="ARBA00047712"/>
    </source>
</evidence>
<evidence type="ECO:0000256" key="6">
    <source>
        <dbReference type="ARBA" id="ARBA00022519"/>
    </source>
</evidence>
<feature type="transmembrane region" description="Helical" evidence="19">
    <location>
        <begin position="381"/>
        <end position="398"/>
    </location>
</feature>
<evidence type="ECO:0000259" key="21">
    <source>
        <dbReference type="Pfam" id="PF00662"/>
    </source>
</evidence>
<evidence type="ECO:0000256" key="16">
    <source>
        <dbReference type="ARBA" id="ARBA00032795"/>
    </source>
</evidence>
<dbReference type="InterPro" id="IPR001750">
    <property type="entry name" value="ND/Mrp_TM"/>
</dbReference>
<sequence>MNLLFLIVLLPLLSFLLLSFSAGRFSEKISALIGVGMIGLTALVTLYVAVDFLNQPLSQPEKAFPVFHQTLWHWISVGDFSIPVTLTLDKLSLAMLLVVTVVGFFIHLYASWYMRTEEGYSRFFAYTNLFIASMVILVLADNLLLLYLGWEGVGLCSYLLIGFYYRHSANGAAAMKAFIVTRIGDVFLAVALFILYQALGTLNIDELMRLAPEKWAIGSNVISWVTLLLLVGAVGKSAQLPLQTWLADAMAGPTPVSALIHAATMVTAGVYLIVRTQGLFLMAPEVLQLVGMVGAITLLLAGFAALVQTDIKRVLAYSTMSQIGYMFLALGIQAWDAAIHHLVIHAFFKALLFLAAGSVIQACHHQQNMFKMGGLGKKIPLVYLCFLIGGASLAALPFTPGFHSKDDILWHAWERGHITLVIMGLLGAFLTALYTFRMIFIVFHGDINTQPKRVTGISHSLPLVMLMIFSTFFGVWPEGYFSHFFKTDKTLLEIFSGTLVIMGVLLAAALYLGKRQLVNRVASSRIGKFFTSWWLHAWGFDWLYDRLFVKPYLWIAKVLQSDPLNSLMNFPVLLALFANRALSISENGSVRWYAASMGLGAVTVLLVLLFV</sequence>
<keyword evidence="7 18" id="KW-0812">Transmembrane</keyword>
<dbReference type="PRINTS" id="PR01434">
    <property type="entry name" value="NADHDHGNASE5"/>
</dbReference>
<keyword evidence="6" id="KW-0997">Cell inner membrane</keyword>
<dbReference type="NCBIfam" id="NF005141">
    <property type="entry name" value="PRK06590.1"/>
    <property type="match status" value="1"/>
</dbReference>
<evidence type="ECO:0000256" key="7">
    <source>
        <dbReference type="ARBA" id="ARBA00022692"/>
    </source>
</evidence>
<evidence type="ECO:0000256" key="18">
    <source>
        <dbReference type="RuleBase" id="RU000320"/>
    </source>
</evidence>
<keyword evidence="11" id="KW-0520">NAD</keyword>
<feature type="transmembrane region" description="Helical" evidence="19">
    <location>
        <begin position="590"/>
        <end position="610"/>
    </location>
</feature>
<feature type="transmembrane region" description="Helical" evidence="19">
    <location>
        <begin position="123"/>
        <end position="140"/>
    </location>
</feature>
<evidence type="ECO:0000256" key="10">
    <source>
        <dbReference type="ARBA" id="ARBA00022989"/>
    </source>
</evidence>
<feature type="transmembrane region" description="Helical" evidence="19">
    <location>
        <begin position="418"/>
        <end position="442"/>
    </location>
</feature>
<dbReference type="GO" id="GO:0015990">
    <property type="term" value="P:electron transport coupled proton transport"/>
    <property type="evidence" value="ECO:0007669"/>
    <property type="project" value="TreeGrafter"/>
</dbReference>
<evidence type="ECO:0000256" key="5">
    <source>
        <dbReference type="ARBA" id="ARBA00022475"/>
    </source>
</evidence>
<evidence type="ECO:0000256" key="13">
    <source>
        <dbReference type="ARBA" id="ARBA00023136"/>
    </source>
</evidence>
<feature type="transmembrane region" description="Helical" evidence="19">
    <location>
        <begin position="146"/>
        <end position="165"/>
    </location>
</feature>
<evidence type="ECO:0000313" key="22">
    <source>
        <dbReference type="EMBL" id="EFL92617.1"/>
    </source>
</evidence>
<keyword evidence="5" id="KW-1003">Cell membrane</keyword>
<dbReference type="FunFam" id="1.20.5.2700:FF:000001">
    <property type="entry name" value="NADH-quinone oxidoreductase, L subunit"/>
    <property type="match status" value="1"/>
</dbReference>
<dbReference type="PRINTS" id="PR01435">
    <property type="entry name" value="NPOXDRDTASE5"/>
</dbReference>
<dbReference type="NCBIfam" id="TIGR01974">
    <property type="entry name" value="NDH_I_L"/>
    <property type="match status" value="1"/>
</dbReference>
<feature type="transmembrane region" description="Helical" evidence="19">
    <location>
        <begin position="256"/>
        <end position="274"/>
    </location>
</feature>
<dbReference type="GO" id="GO:0003954">
    <property type="term" value="F:NADH dehydrogenase activity"/>
    <property type="evidence" value="ECO:0007669"/>
    <property type="project" value="TreeGrafter"/>
</dbReference>
<dbReference type="PANTHER" id="PTHR42829">
    <property type="entry name" value="NADH-UBIQUINONE OXIDOREDUCTASE CHAIN 5"/>
    <property type="match status" value="1"/>
</dbReference>
<dbReference type="GO" id="GO:0005886">
    <property type="term" value="C:plasma membrane"/>
    <property type="evidence" value="ECO:0007669"/>
    <property type="project" value="UniProtKB-SubCell"/>
</dbReference>
<dbReference type="InterPro" id="IPR018393">
    <property type="entry name" value="NADHpl_OxRdtase_5_subgr"/>
</dbReference>
<keyword evidence="10 19" id="KW-1133">Transmembrane helix</keyword>
<name>E0WR57_9ENTR</name>
<keyword evidence="23" id="KW-1185">Reference proteome</keyword>